<dbReference type="EMBL" id="CP030850">
    <property type="protein sequence ID" value="AXE17844.1"/>
    <property type="molecule type" value="Genomic_DNA"/>
</dbReference>
<proteinExistence type="predicted"/>
<accession>A0A344TGS3</accession>
<reference evidence="1 2" key="1">
    <citation type="submission" date="2018-07" db="EMBL/GenBank/DDBJ databases">
        <title>Genome sequencing of Runella.</title>
        <authorList>
            <person name="Baek M.-G."/>
            <person name="Yi H."/>
        </authorList>
    </citation>
    <scope>NUCLEOTIDE SEQUENCE [LARGE SCALE GENOMIC DNA]</scope>
    <source>
        <strain evidence="1 2">HYN0085</strain>
    </source>
</reference>
<gene>
    <name evidence="1" type="ORF">DR864_08900</name>
</gene>
<evidence type="ECO:0008006" key="3">
    <source>
        <dbReference type="Google" id="ProtNLM"/>
    </source>
</evidence>
<dbReference type="OrthoDB" id="932426at2"/>
<sequence>MFNKSTIYWGMLLLLIGLGTFKGCRPKGNEVSPAVDSTAVSTCILLSERINNVLYRAYEYDSTRKLIRMVEYTTGGPHQITKRYTFEYNKDNTLIRLRETNLQTRDRSYIYELNYDNSTTLSSIYSFRVFNSGPVIDDTLKLVYNNENQRVSEMKSNTGVTSKWEYDTAANVKKWVLKYDNRTTDSLVAEYGDHDDKVNIYTFSQGMQVLNMLNGRAHSKRNPLNYTLLKESVDVAYQYNTKRVPTLRIVKVKSNNNLIRETVYSYELDCK</sequence>
<keyword evidence="2" id="KW-1185">Reference proteome</keyword>
<dbReference type="RefSeq" id="WP_114066629.1">
    <property type="nucleotide sequence ID" value="NZ_CP030850.1"/>
</dbReference>
<evidence type="ECO:0000313" key="2">
    <source>
        <dbReference type="Proteomes" id="UP000251993"/>
    </source>
</evidence>
<dbReference type="KEGG" id="run:DR864_08900"/>
<name>A0A344TGS3_9BACT</name>
<dbReference type="Proteomes" id="UP000251993">
    <property type="component" value="Chromosome"/>
</dbReference>
<evidence type="ECO:0000313" key="1">
    <source>
        <dbReference type="EMBL" id="AXE17844.1"/>
    </source>
</evidence>
<organism evidence="1 2">
    <name type="scientific">Runella rosea</name>
    <dbReference type="NCBI Taxonomy" id="2259595"/>
    <lineage>
        <taxon>Bacteria</taxon>
        <taxon>Pseudomonadati</taxon>
        <taxon>Bacteroidota</taxon>
        <taxon>Cytophagia</taxon>
        <taxon>Cytophagales</taxon>
        <taxon>Spirosomataceae</taxon>
        <taxon>Runella</taxon>
    </lineage>
</organism>
<dbReference type="AlphaFoldDB" id="A0A344TGS3"/>
<protein>
    <recommendedName>
        <fullName evidence="3">DUF4595 domain-containing protein</fullName>
    </recommendedName>
</protein>